<gene>
    <name evidence="1" type="ORF">BEN30_15655</name>
</gene>
<dbReference type="Proteomes" id="UP000095347">
    <property type="component" value="Unassembled WGS sequence"/>
</dbReference>
<dbReference type="AlphaFoldDB" id="A0A1E5Q4L6"/>
<dbReference type="RefSeq" id="WP_069959005.1">
    <property type="nucleotide sequence ID" value="NZ_MCGG01000055.1"/>
</dbReference>
<reference evidence="2" key="1">
    <citation type="submission" date="2016-07" db="EMBL/GenBank/DDBJ databases">
        <authorList>
            <person name="Florea S."/>
            <person name="Webb J.S."/>
            <person name="Jaromczyk J."/>
            <person name="Schardl C.L."/>
        </authorList>
    </citation>
    <scope>NUCLEOTIDE SEQUENCE [LARGE SCALE GENOMIC DNA]</scope>
    <source>
        <strain evidence="2">MV-1</strain>
    </source>
</reference>
<organism evidence="1 2">
    <name type="scientific">Magnetovibrio blakemorei</name>
    <dbReference type="NCBI Taxonomy" id="28181"/>
    <lineage>
        <taxon>Bacteria</taxon>
        <taxon>Pseudomonadati</taxon>
        <taxon>Pseudomonadota</taxon>
        <taxon>Alphaproteobacteria</taxon>
        <taxon>Rhodospirillales</taxon>
        <taxon>Magnetovibrionaceae</taxon>
        <taxon>Magnetovibrio</taxon>
    </lineage>
</organism>
<evidence type="ECO:0008006" key="3">
    <source>
        <dbReference type="Google" id="ProtNLM"/>
    </source>
</evidence>
<proteinExistence type="predicted"/>
<sequence length="375" mass="42775">MKPTLDAGRLLDLAREKTAESKTELAAIVDSLFEDQGTVLSDREKSLMFNIIHQLVREVEVSVRKKLSEKFATDDDVPRALVKELASDELEVAYPILTKSKVLRDEDLIEIIRLRTEEFHLAITLRDGISEVVSDALIETQNEGVITQLLENESAQISHAAFEYLVDQSKRVDTFQEPLLRRTELPQELAKKMFMWVSAALRLHIIEHYDIDTASVDRLLEQAAREGYESTLMEKIDLSSELIKSLRERGMITPEMLVKTLLDGEIPLFLAIFSDLTQLSDVVIRRIVFDKAGEGIAIACKAIDFSEYDFVSIYRKSRRVAPGRADATRAEVNILLDIYRTIDRAEALKVLDLWRRDKDYLAAIRDLVPERNSLL</sequence>
<name>A0A1E5Q4L6_9PROT</name>
<dbReference type="EMBL" id="MCGG01000055">
    <property type="protein sequence ID" value="OEJ65116.1"/>
    <property type="molecule type" value="Genomic_DNA"/>
</dbReference>
<dbReference type="InterPro" id="IPR019285">
    <property type="entry name" value="DUF2336"/>
</dbReference>
<dbReference type="STRING" id="28181.BEN30_15655"/>
<evidence type="ECO:0000313" key="1">
    <source>
        <dbReference type="EMBL" id="OEJ65116.1"/>
    </source>
</evidence>
<protein>
    <recommendedName>
        <fullName evidence="3">DUF2336 domain-containing protein</fullName>
    </recommendedName>
</protein>
<comment type="caution">
    <text evidence="1">The sequence shown here is derived from an EMBL/GenBank/DDBJ whole genome shotgun (WGS) entry which is preliminary data.</text>
</comment>
<dbReference type="Pfam" id="PF10098">
    <property type="entry name" value="DUF2336"/>
    <property type="match status" value="1"/>
</dbReference>
<accession>A0A1E5Q4L6</accession>
<evidence type="ECO:0000313" key="2">
    <source>
        <dbReference type="Proteomes" id="UP000095347"/>
    </source>
</evidence>
<keyword evidence="2" id="KW-1185">Reference proteome</keyword>